<name>A0A929X0E4_9BACT</name>
<gene>
    <name evidence="1" type="ORF">HXK21_06890</name>
</gene>
<organism evidence="1 2">
    <name type="scientific">Alloprevotella tannerae</name>
    <dbReference type="NCBI Taxonomy" id="76122"/>
    <lineage>
        <taxon>Bacteria</taxon>
        <taxon>Pseudomonadati</taxon>
        <taxon>Bacteroidota</taxon>
        <taxon>Bacteroidia</taxon>
        <taxon>Bacteroidales</taxon>
        <taxon>Prevotellaceae</taxon>
        <taxon>Alloprevotella</taxon>
    </lineage>
</organism>
<dbReference type="Pfam" id="PF09912">
    <property type="entry name" value="DUF2141"/>
    <property type="match status" value="1"/>
</dbReference>
<sequence>MKKFLFVLICSAWFGLNQMKAQNLTVHIQGIEQDKGKVFVALFNSQETWLKQSFKSLEQDVTGATCTVTFTDLPKGEYAIAIFHDENGNGTMDIGKMGIPIEKFGFSNDAKCVMGPPAFEDAKIVFEKDAESTINLQKVEL</sequence>
<proteinExistence type="predicted"/>
<reference evidence="1" key="1">
    <citation type="submission" date="2020-04" db="EMBL/GenBank/DDBJ databases">
        <title>Deep metagenomics examines the oral microbiome during advanced dental caries in children, revealing novel taxa and co-occurrences with host molecules.</title>
        <authorList>
            <person name="Baker J.L."/>
            <person name="Morton J.T."/>
            <person name="Dinis M."/>
            <person name="Alvarez R."/>
            <person name="Tran N.C."/>
            <person name="Knight R."/>
            <person name="Edlund A."/>
        </authorList>
    </citation>
    <scope>NUCLEOTIDE SEQUENCE</scope>
    <source>
        <strain evidence="1">JCVI_34_bin.1</strain>
    </source>
</reference>
<dbReference type="InterPro" id="IPR018673">
    <property type="entry name" value="DUF2141"/>
</dbReference>
<protein>
    <submittedName>
        <fullName evidence="1">DUF2141 domain-containing protein</fullName>
    </submittedName>
</protein>
<dbReference type="Proteomes" id="UP000704068">
    <property type="component" value="Unassembled WGS sequence"/>
</dbReference>
<dbReference type="RefSeq" id="WP_303764389.1">
    <property type="nucleotide sequence ID" value="NZ_JABZGR010000021.1"/>
</dbReference>
<comment type="caution">
    <text evidence="1">The sequence shown here is derived from an EMBL/GenBank/DDBJ whole genome shotgun (WGS) entry which is preliminary data.</text>
</comment>
<evidence type="ECO:0000313" key="1">
    <source>
        <dbReference type="EMBL" id="MBF0970751.1"/>
    </source>
</evidence>
<accession>A0A929X0E4</accession>
<evidence type="ECO:0000313" key="2">
    <source>
        <dbReference type="Proteomes" id="UP000704068"/>
    </source>
</evidence>
<dbReference type="AlphaFoldDB" id="A0A929X0E4"/>
<dbReference type="EMBL" id="JABZGR010000021">
    <property type="protein sequence ID" value="MBF0970751.1"/>
    <property type="molecule type" value="Genomic_DNA"/>
</dbReference>